<gene>
    <name evidence="5" type="ORF">MEUPH1_LOCUS10762</name>
</gene>
<evidence type="ECO:0000313" key="5">
    <source>
        <dbReference type="EMBL" id="CAI6354825.1"/>
    </source>
</evidence>
<evidence type="ECO:0000256" key="3">
    <source>
        <dbReference type="ARBA" id="ARBA00023175"/>
    </source>
</evidence>
<dbReference type="GO" id="GO:0097546">
    <property type="term" value="C:ciliary base"/>
    <property type="evidence" value="ECO:0007669"/>
    <property type="project" value="TreeGrafter"/>
</dbReference>
<dbReference type="InterPro" id="IPR019347">
    <property type="entry name" value="Axonemal_dynein_light_chain"/>
</dbReference>
<dbReference type="Proteomes" id="UP001160148">
    <property type="component" value="Unassembled WGS sequence"/>
</dbReference>
<keyword evidence="1" id="KW-0243">Dynein</keyword>
<dbReference type="Pfam" id="PF10211">
    <property type="entry name" value="Ax_dynein_light"/>
    <property type="match status" value="1"/>
</dbReference>
<evidence type="ECO:0000256" key="1">
    <source>
        <dbReference type="ARBA" id="ARBA00023017"/>
    </source>
</evidence>
<keyword evidence="3" id="KW-0505">Motor protein</keyword>
<comment type="similarity">
    <text evidence="4">Belongs to the inner dynein arm light chain family.</text>
</comment>
<dbReference type="GO" id="GO:0045504">
    <property type="term" value="F:dynein heavy chain binding"/>
    <property type="evidence" value="ECO:0007669"/>
    <property type="project" value="TreeGrafter"/>
</dbReference>
<dbReference type="AlphaFoldDB" id="A0AAV0WFL1"/>
<keyword evidence="2" id="KW-0175">Coiled coil</keyword>
<protein>
    <submittedName>
        <fullName evidence="5">Uncharacterized protein</fullName>
    </submittedName>
</protein>
<evidence type="ECO:0000313" key="6">
    <source>
        <dbReference type="Proteomes" id="UP001160148"/>
    </source>
</evidence>
<evidence type="ECO:0000256" key="4">
    <source>
        <dbReference type="ARBA" id="ARBA00038114"/>
    </source>
</evidence>
<dbReference type="GO" id="GO:0005930">
    <property type="term" value="C:axoneme"/>
    <property type="evidence" value="ECO:0007669"/>
    <property type="project" value="TreeGrafter"/>
</dbReference>
<organism evidence="5 6">
    <name type="scientific">Macrosiphum euphorbiae</name>
    <name type="common">potato aphid</name>
    <dbReference type="NCBI Taxonomy" id="13131"/>
    <lineage>
        <taxon>Eukaryota</taxon>
        <taxon>Metazoa</taxon>
        <taxon>Ecdysozoa</taxon>
        <taxon>Arthropoda</taxon>
        <taxon>Hexapoda</taxon>
        <taxon>Insecta</taxon>
        <taxon>Pterygota</taxon>
        <taxon>Neoptera</taxon>
        <taxon>Paraneoptera</taxon>
        <taxon>Hemiptera</taxon>
        <taxon>Sternorrhyncha</taxon>
        <taxon>Aphidomorpha</taxon>
        <taxon>Aphidoidea</taxon>
        <taxon>Aphididae</taxon>
        <taxon>Macrosiphini</taxon>
        <taxon>Macrosiphum</taxon>
    </lineage>
</organism>
<proteinExistence type="inferred from homology"/>
<comment type="caution">
    <text evidence="5">The sequence shown here is derived from an EMBL/GenBank/DDBJ whole genome shotgun (WGS) entry which is preliminary data.</text>
</comment>
<name>A0AAV0WFL1_9HEMI</name>
<dbReference type="PANTHER" id="PTHR13183:SF0">
    <property type="entry name" value="AXONEMAL DYNEIN LIGHT INTERMEDIATE POLYPEPTIDE 1"/>
    <property type="match status" value="1"/>
</dbReference>
<reference evidence="5 6" key="1">
    <citation type="submission" date="2023-01" db="EMBL/GenBank/DDBJ databases">
        <authorList>
            <person name="Whitehead M."/>
        </authorList>
    </citation>
    <scope>NUCLEOTIDE SEQUENCE [LARGE SCALE GENOMIC DNA]</scope>
</reference>
<evidence type="ECO:0000256" key="2">
    <source>
        <dbReference type="ARBA" id="ARBA00023054"/>
    </source>
</evidence>
<dbReference type="EMBL" id="CARXXK010000002">
    <property type="protein sequence ID" value="CAI6354825.1"/>
    <property type="molecule type" value="Genomic_DNA"/>
</dbReference>
<dbReference type="PANTHER" id="PTHR13183">
    <property type="entry name" value="AXONEMAL INNER ARM DYNEIN LIGHT CHAIN 28"/>
    <property type="match status" value="1"/>
</dbReference>
<dbReference type="GO" id="GO:0030286">
    <property type="term" value="C:dynein complex"/>
    <property type="evidence" value="ECO:0007669"/>
    <property type="project" value="UniProtKB-KW"/>
</dbReference>
<accession>A0AAV0WFL1</accession>
<sequence length="90" mass="10454">MEAGDYVDEAKQHNCTDVLNSILPPKEWEMDGKIFSQQISIQPATNRDVKNLVEKFDTYLKEYNVKEVGICPIKQEIYSQCFSKNAFNYL</sequence>
<keyword evidence="6" id="KW-1185">Reference proteome</keyword>